<dbReference type="EMBL" id="SRHE01000055">
    <property type="protein sequence ID" value="TWW11528.1"/>
    <property type="molecule type" value="Genomic_DNA"/>
</dbReference>
<protein>
    <recommendedName>
        <fullName evidence="1">Probable ATP-binding protein BrxC winged helix-turn-helix domain-containing protein</fullName>
    </recommendedName>
</protein>
<proteinExistence type="predicted"/>
<organism evidence="2 3">
    <name type="scientific">Planctomyces bekefii</name>
    <dbReference type="NCBI Taxonomy" id="1653850"/>
    <lineage>
        <taxon>Bacteria</taxon>
        <taxon>Pseudomonadati</taxon>
        <taxon>Planctomycetota</taxon>
        <taxon>Planctomycetia</taxon>
        <taxon>Planctomycetales</taxon>
        <taxon>Planctomycetaceae</taxon>
        <taxon>Planctomyces</taxon>
    </lineage>
</organism>
<evidence type="ECO:0000259" key="1">
    <source>
        <dbReference type="Pfam" id="PF25791"/>
    </source>
</evidence>
<dbReference type="Proteomes" id="UP000321083">
    <property type="component" value="Unassembled WGS sequence"/>
</dbReference>
<gene>
    <name evidence="2" type="ORF">E3A20_04640</name>
</gene>
<feature type="domain" description="Probable ATP-binding protein BrxC winged helix-turn-helix" evidence="1">
    <location>
        <begin position="808"/>
        <end position="878"/>
    </location>
</feature>
<dbReference type="SUPFAM" id="SSF52540">
    <property type="entry name" value="P-loop containing nucleoside triphosphate hydrolases"/>
    <property type="match status" value="1"/>
</dbReference>
<dbReference type="InterPro" id="IPR047679">
    <property type="entry name" value="BREX_BrxC"/>
</dbReference>
<dbReference type="AlphaFoldDB" id="A0A5C6M9R3"/>
<sequence length="1220" mass="137714">MKTIGDLISRSLDRKIEEIIQVDQADEQSVHAEILEYVGTDSIRGHYHRLLKAVADAPADPDESVGVWVSGFFGSGKSSFAKNLGYALQNRTVLGTNFAELFKSQLGDTRISDLLDLINARTPTDVILFEVAKEADTRKVTQRIAELMYTVLLRELDYAEDFDIAELEITLESEGRLDKFLKLAEKEGKAWRQTRTGSHKINRASAILHQLEPSTYPAADSWAKSFRSQEAKITVRKVVERTFELWGRRRPGKALVFIIDEVGQHVARSGDKIEDLRATIEEFGKVGKNLLKARKITAPCWIVVTSQEKLDEVVAAIDSKRVEIAKLQDRFKHRVDLAPSDIREVATKRVLAKKSDAEELLRKLFKKNEGQLNAALRLERTTRRTDINETDFIQFYPYPPHYIDLCIGIMSGIRLQPGAPRHYGGSNRTIIKQAYEMLVSDRTAFARKPIGALVTLDKVFELVEGNLSNERRLDIHQISEQFKNDPDDHGWALRVAKAICLLEFIRDLPRTEANLAAVLVDEVGKATPVTEVLAAVKRLDAAKFIRNTEEGWKLQTAQEKTWTNERSGYLDPKPRERNELTRAALQQIFDEPEFKTYRFQNRSFRIGISVDGTNIGDDGELPLTLCVSDDSDELTKRIDDMRTESQQKSRENDLYWLFCLTPEIDELVAQLHASRKMVDKYNQLSAQQKISPDEATCLQDEKNTRNRHENRLRDKLNEAMERGTGMFRGVQKDASALGKGLSEILKKLFGQAVPDLYPKLEMASRPLKGDEAEQILKAVDLKVLPKVFYEGEQGLAMVVKDGAKLVINVNADVCREVLDFLKSEHSYGNKDSRMGKALEKRFGGTPYGWERDMLRLILATLFRAGEIEVTHQGNRFHNYQDPTSRTPFTNNPAFRSSLYSPRQSVGLKTLTTAVQQLEDLTGEEVDVEEGAIATAFKKVAAEELEKLYPLKATAEAHRLPVLQMLSDFQQTVIGIQSSASDDCVRILTENGREFGETRDKVRKLRESLDDDAINVLRQARQATEQVWNRLVAHNPSPELRHTVEELRALLESEQFIDSWSEIAAHTGTVLTAYRTAYCELFDKRKQSYESALGEIKNRTEWGPLESTNPGMAASLLSPLQGRVGTDEDREAVAEGSSLGKASLTEMQSDLAAVDGLKSSVIVRLQELSIGSNRKAPLRKVRVSEFFNRPIETQDDLNKALELIRDSLQKCIDEGAIIILE</sequence>
<evidence type="ECO:0000313" key="3">
    <source>
        <dbReference type="Proteomes" id="UP000321083"/>
    </source>
</evidence>
<dbReference type="InterPro" id="IPR058038">
    <property type="entry name" value="BREX_BrxC_wHTH"/>
</dbReference>
<accession>A0A5C6M9R3</accession>
<dbReference type="NCBIfam" id="NF033441">
    <property type="entry name" value="BREX_BrxC"/>
    <property type="match status" value="1"/>
</dbReference>
<reference evidence="2 3" key="2">
    <citation type="submission" date="2019-08" db="EMBL/GenBank/DDBJ databases">
        <authorList>
            <person name="Henke P."/>
        </authorList>
    </citation>
    <scope>NUCLEOTIDE SEQUENCE [LARGE SCALE GENOMIC DNA]</scope>
    <source>
        <strain evidence="2">Phe10_nw2017</strain>
    </source>
</reference>
<keyword evidence="3" id="KW-1185">Reference proteome</keyword>
<dbReference type="Pfam" id="PF25791">
    <property type="entry name" value="WHD_BREX_BrxC"/>
    <property type="match status" value="1"/>
</dbReference>
<reference evidence="2 3" key="1">
    <citation type="submission" date="2019-08" db="EMBL/GenBank/DDBJ databases">
        <title>100 year-old enigma solved: identification of Planctomyces bekefii, the type genus and species of the phylum Planctomycetes.</title>
        <authorList>
            <person name="Svetlana D.N."/>
            <person name="Overmann J."/>
        </authorList>
    </citation>
    <scope>NUCLEOTIDE SEQUENCE [LARGE SCALE GENOMIC DNA]</scope>
    <source>
        <strain evidence="2">Phe10_nw2017</strain>
    </source>
</reference>
<evidence type="ECO:0000313" key="2">
    <source>
        <dbReference type="EMBL" id="TWW11528.1"/>
    </source>
</evidence>
<name>A0A5C6M9R3_9PLAN</name>
<dbReference type="InterPro" id="IPR027417">
    <property type="entry name" value="P-loop_NTPase"/>
</dbReference>
<comment type="caution">
    <text evidence="2">The sequence shown here is derived from an EMBL/GenBank/DDBJ whole genome shotgun (WGS) entry which is preliminary data.</text>
</comment>